<organism evidence="1 2">
    <name type="scientific">Hortaea werneckii</name>
    <name type="common">Black yeast</name>
    <name type="synonym">Cladosporium werneckii</name>
    <dbReference type="NCBI Taxonomy" id="91943"/>
    <lineage>
        <taxon>Eukaryota</taxon>
        <taxon>Fungi</taxon>
        <taxon>Dikarya</taxon>
        <taxon>Ascomycota</taxon>
        <taxon>Pezizomycotina</taxon>
        <taxon>Dothideomycetes</taxon>
        <taxon>Dothideomycetidae</taxon>
        <taxon>Mycosphaerellales</taxon>
        <taxon>Teratosphaeriaceae</taxon>
        <taxon>Hortaea</taxon>
    </lineage>
</organism>
<dbReference type="EMBL" id="QWIT01000322">
    <property type="protein sequence ID" value="RMZ26000.1"/>
    <property type="molecule type" value="Genomic_DNA"/>
</dbReference>
<gene>
    <name evidence="1" type="ORF">D0859_09940</name>
</gene>
<protein>
    <submittedName>
        <fullName evidence="1">Uncharacterized protein</fullName>
    </submittedName>
</protein>
<name>A0A3M7IKE0_HORWE</name>
<comment type="caution">
    <text evidence="1">The sequence shown here is derived from an EMBL/GenBank/DDBJ whole genome shotgun (WGS) entry which is preliminary data.</text>
</comment>
<dbReference type="VEuPathDB" id="FungiDB:BTJ68_00975"/>
<dbReference type="Proteomes" id="UP000281677">
    <property type="component" value="Unassembled WGS sequence"/>
</dbReference>
<reference evidence="1 2" key="1">
    <citation type="journal article" date="2018" name="BMC Genomics">
        <title>Genomic evidence for intraspecific hybridization in a clonal and extremely halotolerant yeast.</title>
        <authorList>
            <person name="Gostincar C."/>
            <person name="Stajich J.E."/>
            <person name="Zupancic J."/>
            <person name="Zalar P."/>
            <person name="Gunde-Cimerman N."/>
        </authorList>
    </citation>
    <scope>NUCLEOTIDE SEQUENCE [LARGE SCALE GENOMIC DNA]</scope>
    <source>
        <strain evidence="1 2">EXF-120</strain>
    </source>
</reference>
<dbReference type="AlphaFoldDB" id="A0A3M7IKE0"/>
<evidence type="ECO:0000313" key="1">
    <source>
        <dbReference type="EMBL" id="RMZ26000.1"/>
    </source>
</evidence>
<evidence type="ECO:0000313" key="2">
    <source>
        <dbReference type="Proteomes" id="UP000281677"/>
    </source>
</evidence>
<proteinExistence type="predicted"/>
<accession>A0A3M7IKE0</accession>
<dbReference type="OrthoDB" id="72726at2759"/>
<sequence length="256" mass="29837">MYKRPTTSIGLADSGCPHIRPPNLLIKRRRVEDMPVDARHRQADSVGEGPDRDQLAAVSLLNATRCRLLELPREIRDEVGITHSGTPEWFLLTKGPQIWLFSVAEWIPLGAETDRRDAGEPSWLQRAPIRMDRFNRPLPPAITRASVQIRGETLPLYYQSCKFECWRPKPNHDWSFSTLVLWLLSLGPEKRSWLHDVVLLYKHEAELEHGLEEGLREFDVRMDMSIFSHRRELSEFEMSYEQLGLPRHFGKKHTKR</sequence>